<gene>
    <name evidence="4" type="ORF">CEUSTIGMA_g11350.t1</name>
</gene>
<evidence type="ECO:0000259" key="3">
    <source>
        <dbReference type="Pfam" id="PF04755"/>
    </source>
</evidence>
<dbReference type="GO" id="GO:0009536">
    <property type="term" value="C:plastid"/>
    <property type="evidence" value="ECO:0007669"/>
    <property type="project" value="UniProtKB-SubCell"/>
</dbReference>
<keyword evidence="5" id="KW-1185">Reference proteome</keyword>
<name>A0A250XLL4_9CHLO</name>
<proteinExistence type="predicted"/>
<protein>
    <recommendedName>
        <fullName evidence="3">Plastid lipid-associated protein/fibrillin conserved domain-containing protein</fullName>
    </recommendedName>
</protein>
<sequence>MDRDVLAELVQKLFFLNPNPDSATSQILNGRWVLLYTASGSDSYPFKGIEETMTGGGRGGGVSLLATPAAVTASGSDSHPFKGIEEMTGGGRGGGVSLLATPAAVTASPSDTSAAIHLEDDICNTLSSTAALEVENTKIIMSKPGEVIQGSNQRGEHVVVLGDHDAEPHVNNSTSSGSQHLLVMISKLMSGVKKWSLMKSLSS</sequence>
<dbReference type="EMBL" id="BEGY01000111">
    <property type="protein sequence ID" value="GAX83926.1"/>
    <property type="molecule type" value="Genomic_DNA"/>
</dbReference>
<dbReference type="Pfam" id="PF04755">
    <property type="entry name" value="PAP_fibrillin"/>
    <property type="match status" value="1"/>
</dbReference>
<evidence type="ECO:0000313" key="4">
    <source>
        <dbReference type="EMBL" id="GAX83926.1"/>
    </source>
</evidence>
<organism evidence="4 5">
    <name type="scientific">Chlamydomonas eustigma</name>
    <dbReference type="NCBI Taxonomy" id="1157962"/>
    <lineage>
        <taxon>Eukaryota</taxon>
        <taxon>Viridiplantae</taxon>
        <taxon>Chlorophyta</taxon>
        <taxon>core chlorophytes</taxon>
        <taxon>Chlorophyceae</taxon>
        <taxon>CS clade</taxon>
        <taxon>Chlamydomonadales</taxon>
        <taxon>Chlamydomonadaceae</taxon>
        <taxon>Chlamydomonas</taxon>
    </lineage>
</organism>
<evidence type="ECO:0000313" key="5">
    <source>
        <dbReference type="Proteomes" id="UP000232323"/>
    </source>
</evidence>
<evidence type="ECO:0000256" key="2">
    <source>
        <dbReference type="ARBA" id="ARBA00022640"/>
    </source>
</evidence>
<accession>A0A250XLL4</accession>
<feature type="domain" description="Plastid lipid-associated protein/fibrillin conserved" evidence="3">
    <location>
        <begin position="3"/>
        <end position="40"/>
    </location>
</feature>
<evidence type="ECO:0000256" key="1">
    <source>
        <dbReference type="ARBA" id="ARBA00004474"/>
    </source>
</evidence>
<dbReference type="InterPro" id="IPR006843">
    <property type="entry name" value="PAP/fibrillin_dom"/>
</dbReference>
<keyword evidence="2" id="KW-0934">Plastid</keyword>
<comment type="caution">
    <text evidence="4">The sequence shown here is derived from an EMBL/GenBank/DDBJ whole genome shotgun (WGS) entry which is preliminary data.</text>
</comment>
<dbReference type="Proteomes" id="UP000232323">
    <property type="component" value="Unassembled WGS sequence"/>
</dbReference>
<dbReference type="AlphaFoldDB" id="A0A250XLL4"/>
<comment type="subcellular location">
    <subcellularLocation>
        <location evidence="1">Plastid</location>
    </subcellularLocation>
</comment>
<reference evidence="4 5" key="1">
    <citation type="submission" date="2017-08" db="EMBL/GenBank/DDBJ databases">
        <title>Acidophilic green algal genome provides insights into adaptation to an acidic environment.</title>
        <authorList>
            <person name="Hirooka S."/>
            <person name="Hirose Y."/>
            <person name="Kanesaki Y."/>
            <person name="Higuchi S."/>
            <person name="Fujiwara T."/>
            <person name="Onuma R."/>
            <person name="Era A."/>
            <person name="Ohbayashi R."/>
            <person name="Uzuka A."/>
            <person name="Nozaki H."/>
            <person name="Yoshikawa H."/>
            <person name="Miyagishima S.Y."/>
        </authorList>
    </citation>
    <scope>NUCLEOTIDE SEQUENCE [LARGE SCALE GENOMIC DNA]</scope>
    <source>
        <strain evidence="4 5">NIES-2499</strain>
    </source>
</reference>